<dbReference type="Proteomes" id="UP000008363">
    <property type="component" value="Unassembled WGS sequence"/>
</dbReference>
<keyword evidence="2" id="KW-0472">Membrane</keyword>
<gene>
    <name evidence="4" type="ORF">GORHZ_063_00050</name>
</gene>
<evidence type="ECO:0000259" key="3">
    <source>
        <dbReference type="Pfam" id="PF13828"/>
    </source>
</evidence>
<keyword evidence="5" id="KW-1185">Reference proteome</keyword>
<proteinExistence type="predicted"/>
<name>K6W708_9ACTN</name>
<comment type="caution">
    <text evidence="4">The sequence shown here is derived from an EMBL/GenBank/DDBJ whole genome shotgun (WGS) entry which is preliminary data.</text>
</comment>
<feature type="region of interest" description="Disordered" evidence="1">
    <location>
        <begin position="1"/>
        <end position="67"/>
    </location>
</feature>
<dbReference type="EMBL" id="BAHC01000063">
    <property type="protein sequence ID" value="GAB89511.1"/>
    <property type="molecule type" value="Genomic_DNA"/>
</dbReference>
<evidence type="ECO:0000313" key="4">
    <source>
        <dbReference type="EMBL" id="GAB89511.1"/>
    </source>
</evidence>
<organism evidence="4 5">
    <name type="scientific">Gordonia rhizosphera NBRC 16068</name>
    <dbReference type="NCBI Taxonomy" id="1108045"/>
    <lineage>
        <taxon>Bacteria</taxon>
        <taxon>Bacillati</taxon>
        <taxon>Actinomycetota</taxon>
        <taxon>Actinomycetes</taxon>
        <taxon>Mycobacteriales</taxon>
        <taxon>Gordoniaceae</taxon>
        <taxon>Gordonia</taxon>
    </lineage>
</organism>
<feature type="domain" description="DUF4190" evidence="3">
    <location>
        <begin position="73"/>
        <end position="127"/>
    </location>
</feature>
<feature type="transmembrane region" description="Helical" evidence="2">
    <location>
        <begin position="114"/>
        <end position="135"/>
    </location>
</feature>
<reference evidence="4 5" key="1">
    <citation type="submission" date="2012-08" db="EMBL/GenBank/DDBJ databases">
        <title>Whole genome shotgun sequence of Gordonia rhizosphera NBRC 16068.</title>
        <authorList>
            <person name="Takarada H."/>
            <person name="Isaki S."/>
            <person name="Hosoyama A."/>
            <person name="Tsuchikane K."/>
            <person name="Katsumata H."/>
            <person name="Baba S."/>
            <person name="Ohji S."/>
            <person name="Yamazaki S."/>
            <person name="Fujita N."/>
        </authorList>
    </citation>
    <scope>NUCLEOTIDE SEQUENCE [LARGE SCALE GENOMIC DNA]</scope>
    <source>
        <strain evidence="4 5">NBRC 16068</strain>
    </source>
</reference>
<dbReference type="OrthoDB" id="4374883at2"/>
<keyword evidence="2" id="KW-1133">Transmembrane helix</keyword>
<dbReference type="Pfam" id="PF13828">
    <property type="entry name" value="DUF4190"/>
    <property type="match status" value="1"/>
</dbReference>
<dbReference type="AlphaFoldDB" id="K6W708"/>
<evidence type="ECO:0000256" key="1">
    <source>
        <dbReference type="SAM" id="MobiDB-lite"/>
    </source>
</evidence>
<accession>K6W708</accession>
<sequence length="140" mass="14870">MASAAESPTRAARPEPFLTDGDDFKPLGTATPGDRPSAAATTDAPEETVSTRTQRDPARPNTSKRATRTNRTAIWALVLSLLGITAPIGLILGYRARSTIARTGELGGPFARVAIWIGWLYIIVLVAALGTYFWISGQGS</sequence>
<evidence type="ECO:0000256" key="2">
    <source>
        <dbReference type="SAM" id="Phobius"/>
    </source>
</evidence>
<evidence type="ECO:0000313" key="5">
    <source>
        <dbReference type="Proteomes" id="UP000008363"/>
    </source>
</evidence>
<dbReference type="InterPro" id="IPR025241">
    <property type="entry name" value="DUF4190"/>
</dbReference>
<dbReference type="RefSeq" id="WP_006331577.1">
    <property type="nucleotide sequence ID" value="NZ_BAHC01000063.1"/>
</dbReference>
<dbReference type="eggNOG" id="ENOG5030HW1">
    <property type="taxonomic scope" value="Bacteria"/>
</dbReference>
<keyword evidence="2" id="KW-0812">Transmembrane</keyword>
<feature type="transmembrane region" description="Helical" evidence="2">
    <location>
        <begin position="73"/>
        <end position="94"/>
    </location>
</feature>
<protein>
    <recommendedName>
        <fullName evidence="3">DUF4190 domain-containing protein</fullName>
    </recommendedName>
</protein>